<dbReference type="InterPro" id="IPR050236">
    <property type="entry name" value="Ser_Thr_kinase_AGC"/>
</dbReference>
<dbReference type="InterPro" id="IPR011009">
    <property type="entry name" value="Kinase-like_dom_sf"/>
</dbReference>
<feature type="compositionally biased region" description="Polar residues" evidence="11">
    <location>
        <begin position="1060"/>
        <end position="1080"/>
    </location>
</feature>
<proteinExistence type="inferred from homology"/>
<evidence type="ECO:0000256" key="2">
    <source>
        <dbReference type="ARBA" id="ARBA00012513"/>
    </source>
</evidence>
<feature type="binding site" evidence="10">
    <location>
        <position position="200"/>
    </location>
    <ligand>
        <name>ATP</name>
        <dbReference type="ChEBI" id="CHEBI:30616"/>
    </ligand>
</feature>
<evidence type="ECO:0000313" key="14">
    <source>
        <dbReference type="Proteomes" id="UP000510647"/>
    </source>
</evidence>
<evidence type="ECO:0000256" key="5">
    <source>
        <dbReference type="ARBA" id="ARBA00022741"/>
    </source>
</evidence>
<protein>
    <recommendedName>
        <fullName evidence="2">non-specific serine/threonine protein kinase</fullName>
        <ecNumber evidence="2">2.7.11.1</ecNumber>
    </recommendedName>
</protein>
<dbReference type="Pfam" id="PF00069">
    <property type="entry name" value="Pkinase"/>
    <property type="match status" value="1"/>
</dbReference>
<name>A0A7H9HV66_9SACH</name>
<dbReference type="GO" id="GO:0000196">
    <property type="term" value="P:cell integrity MAPK cascade"/>
    <property type="evidence" value="ECO:0007669"/>
    <property type="project" value="UniProtKB-ARBA"/>
</dbReference>
<keyword evidence="14" id="KW-1185">Reference proteome</keyword>
<evidence type="ECO:0000256" key="1">
    <source>
        <dbReference type="ARBA" id="ARBA00010006"/>
    </source>
</evidence>
<dbReference type="InterPro" id="IPR039046">
    <property type="entry name" value="PDPK1"/>
</dbReference>
<dbReference type="SUPFAM" id="SSF56112">
    <property type="entry name" value="Protein kinase-like (PK-like)"/>
    <property type="match status" value="1"/>
</dbReference>
<dbReference type="FunFam" id="1.10.510.10:FF:000534">
    <property type="entry name" value="Serine/threonine-protein kinase PKH2"/>
    <property type="match status" value="1"/>
</dbReference>
<comment type="similarity">
    <text evidence="1">Belongs to the protein kinase superfamily. AGC Ser/Thr protein kinase family. PDPK1 subfamily.</text>
</comment>
<dbReference type="AlphaFoldDB" id="A0A7H9HV66"/>
<sequence length="1080" mass="118721">MTIAGEDSRPLLPTDEYQITSQLAKKHNVVQRVSTNFSVRSSSNRDIADLYLKKPAPMEKALTDTNNFIEIHAKRREIEDESKPVEAVDGSSTYSLESAEASEKSLSERTALTGDQTDYLDLGHQMDLDPRLKKQREEWAERGAAKILREVTNPETGKTTKHVVKKGIKDFIFGDTLGDGSYSTVLLATSKESGKKYAVKVLSKEYLIRQKKVKYVNIEKSALQRLNNSRGIIKLFFTFQDESSLYFLLEYAPNGDFLSVMKKFGSLSEECACYYSAQIIDALCLLHSKGIIHRDMKPENILLDKNMKIKLTDFGTAKILDPEPNSNDSFDLFSRSKSFVGTAEYVSPELLNDNYVDFRCDIWAFGCILFQMIAGKPPFKATNEYLTFQKVMKVQYAFTAGFPLVIRDLVKGILVKQPDQRLTIPQIQKHHFFKDVNFKDGSIWERPAPEIQPYKVNAKSMQPVPALSASPGTARRPVLTRPYAKPTSNLSNNSGSNGSSNLGKLPPASATSTQKKALDERTAQILRNAKLAIGNRKAANQNRRIASGAASAASVALSGKVSDPPSPLITVGSQSGLPHKTKVPATYRSSSSLSSPQVNSPDFPHKSPSTPSGITSSSTKAPSSQRVGSEKPSSHTMNATDVIWSSYLKNIDEHVLGVGEVSLAVTTTDYLEKRVSKVHGSLEDTVYVPNSSRTRLSQVVRAGGDVTGFRTDSSQSLPAEATFYEQMNFDHDNISMDYKKPGGELPENPVNEKKVAGSSVESNASEDLGNLAITEKFKKLFHHSSNKQEIVHEPMETGDYFKRILLVTNHGRCLVLVKKLKNSSGTTVNYQSIYDINLCQQGTRLKEIILPAADNNYRMFAIQTPYNSFVCKTSKESTESWLRTISGAMRSGYDYFTAKLRKGDKPRSEAFAAARLASPLLTHGASFSDGGDSSSAVDSPSPSKPFDTGSPNISVNESKQNINIGTTTTTKSGRFFENFVNSRERTSKKHASPVPLPTKLVNGLPPVSSPTSLRLSDPHHDPASPGTTHSEARKIARPTGTDPHHDTGSPATAAKETRKIVTTANSRLLARSEQSLRSPK</sequence>
<dbReference type="FunFam" id="3.30.200.20:FF:000191">
    <property type="entry name" value="3-phosphoinositide-dependent protein kinase 2-like"/>
    <property type="match status" value="1"/>
</dbReference>
<evidence type="ECO:0000256" key="10">
    <source>
        <dbReference type="PROSITE-ProRule" id="PRU10141"/>
    </source>
</evidence>
<dbReference type="CDD" id="cd05581">
    <property type="entry name" value="STKc_PDK1"/>
    <property type="match status" value="1"/>
</dbReference>
<comment type="catalytic activity">
    <reaction evidence="8">
        <text>L-threonyl-[protein] + ATP = O-phospho-L-threonyl-[protein] + ADP + H(+)</text>
        <dbReference type="Rhea" id="RHEA:46608"/>
        <dbReference type="Rhea" id="RHEA-COMP:11060"/>
        <dbReference type="Rhea" id="RHEA-COMP:11605"/>
        <dbReference type="ChEBI" id="CHEBI:15378"/>
        <dbReference type="ChEBI" id="CHEBI:30013"/>
        <dbReference type="ChEBI" id="CHEBI:30616"/>
        <dbReference type="ChEBI" id="CHEBI:61977"/>
        <dbReference type="ChEBI" id="CHEBI:456216"/>
        <dbReference type="EC" id="2.7.11.1"/>
    </reaction>
</comment>
<feature type="compositionally biased region" description="Polar residues" evidence="11">
    <location>
        <begin position="949"/>
        <end position="969"/>
    </location>
</feature>
<evidence type="ECO:0000256" key="3">
    <source>
        <dbReference type="ARBA" id="ARBA00022527"/>
    </source>
</evidence>
<dbReference type="PANTHER" id="PTHR24356">
    <property type="entry name" value="SERINE/THREONINE-PROTEIN KINASE"/>
    <property type="match status" value="1"/>
</dbReference>
<dbReference type="GO" id="GO:0004674">
    <property type="term" value="F:protein serine/threonine kinase activity"/>
    <property type="evidence" value="ECO:0007669"/>
    <property type="project" value="UniProtKB-KW"/>
</dbReference>
<organism evidence="13 14">
    <name type="scientific">Torulaspora globosa</name>
    <dbReference type="NCBI Taxonomy" id="48254"/>
    <lineage>
        <taxon>Eukaryota</taxon>
        <taxon>Fungi</taxon>
        <taxon>Dikarya</taxon>
        <taxon>Ascomycota</taxon>
        <taxon>Saccharomycotina</taxon>
        <taxon>Saccharomycetes</taxon>
        <taxon>Saccharomycetales</taxon>
        <taxon>Saccharomycetaceae</taxon>
        <taxon>Torulaspora</taxon>
    </lineage>
</organism>
<dbReference type="InterPro" id="IPR008271">
    <property type="entry name" value="Ser/Thr_kinase_AS"/>
</dbReference>
<feature type="region of interest" description="Disordered" evidence="11">
    <location>
        <begin position="925"/>
        <end position="969"/>
    </location>
</feature>
<keyword evidence="4" id="KW-0808">Transferase</keyword>
<dbReference type="PANTHER" id="PTHR24356:SF163">
    <property type="entry name" value="3-PHOSPHOINOSITIDE-DEPENDENT PROTEIN KINASE 1-RELATED"/>
    <property type="match status" value="1"/>
</dbReference>
<dbReference type="GO" id="GO:0060211">
    <property type="term" value="P:regulation of nuclear-transcribed mRNA poly(A) tail shortening"/>
    <property type="evidence" value="ECO:0007669"/>
    <property type="project" value="UniProtKB-ARBA"/>
</dbReference>
<feature type="region of interest" description="Disordered" evidence="11">
    <location>
        <begin position="983"/>
        <end position="1080"/>
    </location>
</feature>
<dbReference type="PROSITE" id="PS00108">
    <property type="entry name" value="PROTEIN_KINASE_ST"/>
    <property type="match status" value="1"/>
</dbReference>
<dbReference type="GO" id="GO:0005524">
    <property type="term" value="F:ATP binding"/>
    <property type="evidence" value="ECO:0007669"/>
    <property type="project" value="UniProtKB-UniRule"/>
</dbReference>
<dbReference type="GO" id="GO:0032511">
    <property type="term" value="P:late endosome to vacuole transport via multivesicular body sorting pathway"/>
    <property type="evidence" value="ECO:0007669"/>
    <property type="project" value="UniProtKB-ARBA"/>
</dbReference>
<dbReference type="OrthoDB" id="347657at2759"/>
<dbReference type="SMART" id="SM00220">
    <property type="entry name" value="S_TKc"/>
    <property type="match status" value="1"/>
</dbReference>
<dbReference type="Proteomes" id="UP000510647">
    <property type="component" value="Chromosome 4"/>
</dbReference>
<dbReference type="PROSITE" id="PS50011">
    <property type="entry name" value="PROTEIN_KINASE_DOM"/>
    <property type="match status" value="1"/>
</dbReference>
<feature type="compositionally biased region" description="Low complexity" evidence="11">
    <location>
        <begin position="925"/>
        <end position="941"/>
    </location>
</feature>
<feature type="compositionally biased region" description="Low complexity" evidence="11">
    <location>
        <begin position="488"/>
        <end position="503"/>
    </location>
</feature>
<evidence type="ECO:0000256" key="4">
    <source>
        <dbReference type="ARBA" id="ARBA00022679"/>
    </source>
</evidence>
<dbReference type="GO" id="GO:0010606">
    <property type="term" value="P:positive regulation of cytoplasmic mRNA processing body assembly"/>
    <property type="evidence" value="ECO:0007669"/>
    <property type="project" value="UniProtKB-ARBA"/>
</dbReference>
<comment type="catalytic activity">
    <reaction evidence="9">
        <text>L-seryl-[protein] + ATP = O-phospho-L-seryl-[protein] + ADP + H(+)</text>
        <dbReference type="Rhea" id="RHEA:17989"/>
        <dbReference type="Rhea" id="RHEA-COMP:9863"/>
        <dbReference type="Rhea" id="RHEA-COMP:11604"/>
        <dbReference type="ChEBI" id="CHEBI:15378"/>
        <dbReference type="ChEBI" id="CHEBI:29999"/>
        <dbReference type="ChEBI" id="CHEBI:30616"/>
        <dbReference type="ChEBI" id="CHEBI:83421"/>
        <dbReference type="ChEBI" id="CHEBI:456216"/>
        <dbReference type="EC" id="2.7.11.1"/>
    </reaction>
</comment>
<evidence type="ECO:0000256" key="8">
    <source>
        <dbReference type="ARBA" id="ARBA00047899"/>
    </source>
</evidence>
<keyword evidence="6" id="KW-0418">Kinase</keyword>
<dbReference type="EC" id="2.7.11.1" evidence="2"/>
<dbReference type="EMBL" id="CP059270">
    <property type="protein sequence ID" value="QLQ80252.1"/>
    <property type="molecule type" value="Genomic_DNA"/>
</dbReference>
<feature type="region of interest" description="Disordered" evidence="11">
    <location>
        <begin position="558"/>
        <end position="636"/>
    </location>
</feature>
<reference evidence="13 14" key="1">
    <citation type="submission" date="2020-06" db="EMBL/GenBank/DDBJ databases">
        <title>The yeast mating-type switching endonuclease HO is a domesticated member of an unorthodox homing genetic element family.</title>
        <authorList>
            <person name="Coughlan A.Y."/>
            <person name="Lombardi L."/>
            <person name="Braun-Galleani S."/>
            <person name="Martos A.R."/>
            <person name="Galeote V."/>
            <person name="Bigey F."/>
            <person name="Dequin S."/>
            <person name="Byrne K.P."/>
            <person name="Wolfe K.H."/>
        </authorList>
    </citation>
    <scope>NUCLEOTIDE SEQUENCE [LARGE SCALE GENOMIC DNA]</scope>
    <source>
        <strain evidence="13 14">CBS2947</strain>
    </source>
</reference>
<dbReference type="Gene3D" id="3.30.200.20">
    <property type="entry name" value="Phosphorylase Kinase, domain 1"/>
    <property type="match status" value="1"/>
</dbReference>
<feature type="region of interest" description="Disordered" evidence="11">
    <location>
        <begin position="79"/>
        <end position="110"/>
    </location>
</feature>
<dbReference type="GO" id="GO:0005938">
    <property type="term" value="C:cell cortex"/>
    <property type="evidence" value="ECO:0007669"/>
    <property type="project" value="UniProtKB-ARBA"/>
</dbReference>
<dbReference type="InterPro" id="IPR000719">
    <property type="entry name" value="Prot_kinase_dom"/>
</dbReference>
<feature type="compositionally biased region" description="Low complexity" evidence="11">
    <location>
        <begin position="607"/>
        <end position="619"/>
    </location>
</feature>
<dbReference type="InterPro" id="IPR017441">
    <property type="entry name" value="Protein_kinase_ATP_BS"/>
</dbReference>
<feature type="domain" description="Protein kinase" evidence="12">
    <location>
        <begin position="171"/>
        <end position="433"/>
    </location>
</feature>
<evidence type="ECO:0000256" key="6">
    <source>
        <dbReference type="ARBA" id="ARBA00022777"/>
    </source>
</evidence>
<keyword evidence="7 10" id="KW-0067">ATP-binding</keyword>
<evidence type="ECO:0000256" key="11">
    <source>
        <dbReference type="SAM" id="MobiDB-lite"/>
    </source>
</evidence>
<evidence type="ECO:0000256" key="7">
    <source>
        <dbReference type="ARBA" id="ARBA00022840"/>
    </source>
</evidence>
<gene>
    <name evidence="13" type="ORF">HG537_0D02530</name>
</gene>
<evidence type="ECO:0000313" key="13">
    <source>
        <dbReference type="EMBL" id="QLQ80252.1"/>
    </source>
</evidence>
<accession>A0A7H9HV66</accession>
<evidence type="ECO:0000259" key="12">
    <source>
        <dbReference type="PROSITE" id="PS50011"/>
    </source>
</evidence>
<dbReference type="PROSITE" id="PS00107">
    <property type="entry name" value="PROTEIN_KINASE_ATP"/>
    <property type="match status" value="1"/>
</dbReference>
<evidence type="ECO:0000256" key="9">
    <source>
        <dbReference type="ARBA" id="ARBA00048679"/>
    </source>
</evidence>
<dbReference type="Gene3D" id="1.10.510.10">
    <property type="entry name" value="Transferase(Phosphotransferase) domain 1"/>
    <property type="match status" value="1"/>
</dbReference>
<keyword evidence="3" id="KW-0723">Serine/threonine-protein kinase</keyword>
<feature type="region of interest" description="Disordered" evidence="11">
    <location>
        <begin position="465"/>
        <end position="518"/>
    </location>
</feature>
<keyword evidence="5 10" id="KW-0547">Nucleotide-binding</keyword>